<dbReference type="OrthoDB" id="1763382at2"/>
<reference evidence="2 3" key="1">
    <citation type="submission" date="2015-09" db="EMBL/GenBank/DDBJ databases">
        <authorList>
            <consortium name="Pathogen Informatics"/>
        </authorList>
    </citation>
    <scope>NUCLEOTIDE SEQUENCE [LARGE SCALE GENOMIC DNA]</scope>
    <source>
        <strain evidence="2 3">2789STDY5834876</strain>
    </source>
</reference>
<protein>
    <recommendedName>
        <fullName evidence="1">SseB protein N-terminal domain-containing protein</fullName>
    </recommendedName>
</protein>
<name>A0A174MQA5_9FIRM</name>
<feature type="domain" description="SseB protein N-terminal" evidence="1">
    <location>
        <begin position="157"/>
        <end position="245"/>
    </location>
</feature>
<evidence type="ECO:0000313" key="3">
    <source>
        <dbReference type="Proteomes" id="UP000095544"/>
    </source>
</evidence>
<sequence length="264" mass="30601">MENEFQIQVKKLQRLETTYVIFGQGTKMPFLICDEESFNDQIWVFTTEDGAKDFAQKRKDENKDFMMVVKLENKQLLGFYSSLYLLGVNEIVFAEEAQLSKIPLEQLVVQKDYSKLPRNQQPLLNPQMQLTGLYFMQEVQRAIPNNEKPKLRELEEEMAVNLVRSRFLIAVEVEGEKRLPDGSNIKIPCVKNQEGKMFQPIFTDYNEFVKFNSQGKFQANMIEFANIEKVLGKNVEGIVMNPQSMNIVILKSKIPGLLQRFVQG</sequence>
<dbReference type="RefSeq" id="WP_055155298.1">
    <property type="nucleotide sequence ID" value="NZ_CYZU01000092.1"/>
</dbReference>
<dbReference type="EMBL" id="CYZU01000092">
    <property type="protein sequence ID" value="CUP37476.1"/>
    <property type="molecule type" value="Genomic_DNA"/>
</dbReference>
<dbReference type="Pfam" id="PF07179">
    <property type="entry name" value="SseB"/>
    <property type="match status" value="1"/>
</dbReference>
<dbReference type="AlphaFoldDB" id="A0A174MQA5"/>
<dbReference type="InterPro" id="IPR009839">
    <property type="entry name" value="SseB_N"/>
</dbReference>
<evidence type="ECO:0000259" key="1">
    <source>
        <dbReference type="Pfam" id="PF07179"/>
    </source>
</evidence>
<gene>
    <name evidence="2" type="ORF">ERS852491_04993</name>
</gene>
<evidence type="ECO:0000313" key="2">
    <source>
        <dbReference type="EMBL" id="CUP37476.1"/>
    </source>
</evidence>
<proteinExistence type="predicted"/>
<dbReference type="Proteomes" id="UP000095544">
    <property type="component" value="Unassembled WGS sequence"/>
</dbReference>
<accession>A0A174MQA5</accession>
<dbReference type="STRING" id="39482.ERS852491_04993"/>
<organism evidence="2 3">
    <name type="scientific">Faecalicatena contorta</name>
    <dbReference type="NCBI Taxonomy" id="39482"/>
    <lineage>
        <taxon>Bacteria</taxon>
        <taxon>Bacillati</taxon>
        <taxon>Bacillota</taxon>
        <taxon>Clostridia</taxon>
        <taxon>Lachnospirales</taxon>
        <taxon>Lachnospiraceae</taxon>
        <taxon>Faecalicatena</taxon>
    </lineage>
</organism>